<proteinExistence type="predicted"/>
<evidence type="ECO:0000313" key="1">
    <source>
        <dbReference type="EMBL" id="ALJ62567.1"/>
    </source>
</evidence>
<gene>
    <name evidence="1" type="ORF">BcellWH2_05367</name>
</gene>
<name>A0A0P0G3X1_9BACE</name>
<dbReference type="Proteomes" id="UP000061809">
    <property type="component" value="Chromosome"/>
</dbReference>
<dbReference type="PATRIC" id="fig|246787.4.peg.5539"/>
<organism evidence="1 2">
    <name type="scientific">Bacteroides cellulosilyticus</name>
    <dbReference type="NCBI Taxonomy" id="246787"/>
    <lineage>
        <taxon>Bacteria</taxon>
        <taxon>Pseudomonadati</taxon>
        <taxon>Bacteroidota</taxon>
        <taxon>Bacteroidia</taxon>
        <taxon>Bacteroidales</taxon>
        <taxon>Bacteroidaceae</taxon>
        <taxon>Bacteroides</taxon>
    </lineage>
</organism>
<protein>
    <submittedName>
        <fullName evidence="1">Uncharacterized protein</fullName>
    </submittedName>
</protein>
<dbReference type="EMBL" id="CP012801">
    <property type="protein sequence ID" value="ALJ62567.1"/>
    <property type="molecule type" value="Genomic_DNA"/>
</dbReference>
<reference evidence="1 2" key="1">
    <citation type="journal article" date="2015" name="Science">
        <title>Genetic determinants of in vivo fitness and diet responsiveness in multiple human gut Bacteroides.</title>
        <authorList>
            <person name="Wu M."/>
            <person name="McNulty N.P."/>
            <person name="Rodionov D.A."/>
            <person name="Khoroshkin M.S."/>
            <person name="Griffin N.W."/>
            <person name="Cheng J."/>
            <person name="Latreille P."/>
            <person name="Kerstetter R.A."/>
            <person name="Terrapon N."/>
            <person name="Henrissat B."/>
            <person name="Osterman A.L."/>
            <person name="Gordon J.I."/>
        </authorList>
    </citation>
    <scope>NUCLEOTIDE SEQUENCE [LARGE SCALE GENOMIC DNA]</scope>
    <source>
        <strain evidence="1 2">WH2</strain>
    </source>
</reference>
<dbReference type="AlphaFoldDB" id="A0A0P0G3X1"/>
<sequence>MYIIGYYVYKFKLFLWYIPYYNCFLIDFSIYELIDYINGYIGIDY</sequence>
<dbReference type="KEGG" id="bcel:BcellWH2_05367"/>
<evidence type="ECO:0000313" key="2">
    <source>
        <dbReference type="Proteomes" id="UP000061809"/>
    </source>
</evidence>
<accession>A0A0P0G3X1</accession>